<dbReference type="EMBL" id="BAAACW010000095">
    <property type="protein sequence ID" value="GAA0363855.1"/>
    <property type="molecule type" value="Genomic_DNA"/>
</dbReference>
<dbReference type="InterPro" id="IPR051401">
    <property type="entry name" value="GtrA_CellWall_Glycosyl"/>
</dbReference>
<dbReference type="PANTHER" id="PTHR38459:SF5">
    <property type="entry name" value="CELL WALL TEICHOIC ACID GLYCOSYLATION PROTEIN GTCA"/>
    <property type="match status" value="1"/>
</dbReference>
<keyword evidence="3 6" id="KW-0812">Transmembrane</keyword>
<protein>
    <submittedName>
        <fullName evidence="8">GtrA family protein</fullName>
    </submittedName>
</protein>
<comment type="similarity">
    <text evidence="2">Belongs to the GtrA family.</text>
</comment>
<evidence type="ECO:0000256" key="5">
    <source>
        <dbReference type="ARBA" id="ARBA00023136"/>
    </source>
</evidence>
<dbReference type="InterPro" id="IPR007267">
    <property type="entry name" value="GtrA_DPMS_TM"/>
</dbReference>
<feature type="transmembrane region" description="Helical" evidence="6">
    <location>
        <begin position="78"/>
        <end position="100"/>
    </location>
</feature>
<comment type="caution">
    <text evidence="8">The sequence shown here is derived from an EMBL/GenBank/DDBJ whole genome shotgun (WGS) entry which is preliminary data.</text>
</comment>
<evidence type="ECO:0000256" key="2">
    <source>
        <dbReference type="ARBA" id="ARBA00009399"/>
    </source>
</evidence>
<sequence length="135" mass="15634">MKKIYQKFKQFIDYFLYGILTTVISIGLFTILHEVAGLYYLLSNAIAIAAAILFSYVVNKKFVFKTHLSTKKASFQEFSYFVVSRLTSAGLDMLLLFLFVRFIQLNATVSKVFVEVFIASTNYLVSKWFIFKKED</sequence>
<dbReference type="Pfam" id="PF04138">
    <property type="entry name" value="GtrA_DPMS_TM"/>
    <property type="match status" value="1"/>
</dbReference>
<organism evidence="8 9">
    <name type="scientific">Alkalibacterium iburiense</name>
    <dbReference type="NCBI Taxonomy" id="290589"/>
    <lineage>
        <taxon>Bacteria</taxon>
        <taxon>Bacillati</taxon>
        <taxon>Bacillota</taxon>
        <taxon>Bacilli</taxon>
        <taxon>Lactobacillales</taxon>
        <taxon>Carnobacteriaceae</taxon>
        <taxon>Alkalibacterium</taxon>
    </lineage>
</organism>
<evidence type="ECO:0000256" key="6">
    <source>
        <dbReference type="SAM" id="Phobius"/>
    </source>
</evidence>
<keyword evidence="5 6" id="KW-0472">Membrane</keyword>
<dbReference type="PANTHER" id="PTHR38459">
    <property type="entry name" value="PROPHAGE BACTOPRENOL-LINKED GLUCOSE TRANSLOCASE HOMOLOG"/>
    <property type="match status" value="1"/>
</dbReference>
<feature type="transmembrane region" description="Helical" evidence="6">
    <location>
        <begin position="112"/>
        <end position="131"/>
    </location>
</feature>
<feature type="transmembrane region" description="Helical" evidence="6">
    <location>
        <begin position="38"/>
        <end position="58"/>
    </location>
</feature>
<feature type="domain" description="GtrA/DPMS transmembrane" evidence="7">
    <location>
        <begin position="14"/>
        <end position="131"/>
    </location>
</feature>
<evidence type="ECO:0000256" key="1">
    <source>
        <dbReference type="ARBA" id="ARBA00004141"/>
    </source>
</evidence>
<dbReference type="Proteomes" id="UP001501166">
    <property type="component" value="Unassembled WGS sequence"/>
</dbReference>
<proteinExistence type="inferred from homology"/>
<dbReference type="RefSeq" id="WP_343755365.1">
    <property type="nucleotide sequence ID" value="NZ_BAAACW010000095.1"/>
</dbReference>
<evidence type="ECO:0000256" key="3">
    <source>
        <dbReference type="ARBA" id="ARBA00022692"/>
    </source>
</evidence>
<feature type="transmembrane region" description="Helical" evidence="6">
    <location>
        <begin position="12"/>
        <end position="32"/>
    </location>
</feature>
<accession>A0ABN0XGV5</accession>
<keyword evidence="9" id="KW-1185">Reference proteome</keyword>
<evidence type="ECO:0000313" key="8">
    <source>
        <dbReference type="EMBL" id="GAA0363855.1"/>
    </source>
</evidence>
<comment type="subcellular location">
    <subcellularLocation>
        <location evidence="1">Membrane</location>
        <topology evidence="1">Multi-pass membrane protein</topology>
    </subcellularLocation>
</comment>
<name>A0ABN0XGV5_9LACT</name>
<evidence type="ECO:0000259" key="7">
    <source>
        <dbReference type="Pfam" id="PF04138"/>
    </source>
</evidence>
<keyword evidence="4 6" id="KW-1133">Transmembrane helix</keyword>
<evidence type="ECO:0000313" key="9">
    <source>
        <dbReference type="Proteomes" id="UP001501166"/>
    </source>
</evidence>
<reference evidence="8 9" key="1">
    <citation type="journal article" date="2019" name="Int. J. Syst. Evol. Microbiol.">
        <title>The Global Catalogue of Microorganisms (GCM) 10K type strain sequencing project: providing services to taxonomists for standard genome sequencing and annotation.</title>
        <authorList>
            <consortium name="The Broad Institute Genomics Platform"/>
            <consortium name="The Broad Institute Genome Sequencing Center for Infectious Disease"/>
            <person name="Wu L."/>
            <person name="Ma J."/>
        </authorList>
    </citation>
    <scope>NUCLEOTIDE SEQUENCE [LARGE SCALE GENOMIC DNA]</scope>
    <source>
        <strain evidence="8 9">JCM 12662</strain>
    </source>
</reference>
<evidence type="ECO:0000256" key="4">
    <source>
        <dbReference type="ARBA" id="ARBA00022989"/>
    </source>
</evidence>
<gene>
    <name evidence="8" type="ORF">GCM10008932_15400</name>
</gene>